<proteinExistence type="predicted"/>
<sequence length="507" mass="55912">MVYTLISLIFIQVQLVSGQTNNKTVGVVDIGDNKPKSMNPSVVLGKNTTLTNNSTSSGNNRSAVGNSTSLGNTNFTAANYSLHAGDTTNSNTSTTNRTRGISKVTANTTAANGTGSPENTTTVNVSTKRTGQSDNDTTTYSHENFWSLWSEWSCTRNCSVREQMRLRDCVIRSKVKKECTGSAIESRPASCHAFKCPLDCEWPFFGENCSRNCEHCREQCDLFNGTCRSCYDGWDYPENGCILDRTGYEEWSPWQCSEDCSNPKLIRIRLCRVSDPSFVGEQEREPCQVPTVDSKEGDCYIGKMCPKDCPEFTWGPDCAQTCYSCIKDCNKFTGTCDACVAGYQVPEAGCLAPCSFNTYGLDCKGNCFDKCGEDCIERSNGDCIAQSNSYFAFFLVLLVIPISVFIYFVAVRKKDVDKALIRSISSTRENIGANQSKSKLTMIAKSMSQPSVKASRSSRSERSVMDSRHGKKRESGDVDQYIPPTISISRGSTNLINKRNPTDCGYM</sequence>
<dbReference type="OrthoDB" id="6043890at2759"/>
<reference evidence="6" key="1">
    <citation type="submission" date="2025-08" db="UniProtKB">
        <authorList>
            <consortium name="RefSeq"/>
        </authorList>
    </citation>
    <scope>IDENTIFICATION</scope>
</reference>
<evidence type="ECO:0000313" key="6">
    <source>
        <dbReference type="RefSeq" id="XP_055873844.1"/>
    </source>
</evidence>
<dbReference type="InterPro" id="IPR000884">
    <property type="entry name" value="TSP1_rpt"/>
</dbReference>
<keyword evidence="3" id="KW-0812">Transmembrane</keyword>
<dbReference type="GeneID" id="106074400"/>
<feature type="transmembrane region" description="Helical" evidence="3">
    <location>
        <begin position="390"/>
        <end position="410"/>
    </location>
</feature>
<feature type="signal peptide" evidence="4">
    <location>
        <begin position="1"/>
        <end position="18"/>
    </location>
</feature>
<dbReference type="Proteomes" id="UP001165740">
    <property type="component" value="Chromosome 18"/>
</dbReference>
<feature type="compositionally biased region" description="Polar residues" evidence="2">
    <location>
        <begin position="486"/>
        <end position="499"/>
    </location>
</feature>
<keyword evidence="4" id="KW-0732">Signal</keyword>
<evidence type="ECO:0000256" key="2">
    <source>
        <dbReference type="SAM" id="MobiDB-lite"/>
    </source>
</evidence>
<feature type="compositionally biased region" description="Polar residues" evidence="2">
    <location>
        <begin position="116"/>
        <end position="135"/>
    </location>
</feature>
<organism evidence="5 6">
    <name type="scientific">Biomphalaria glabrata</name>
    <name type="common">Bloodfluke planorb</name>
    <name type="synonym">Freshwater snail</name>
    <dbReference type="NCBI Taxonomy" id="6526"/>
    <lineage>
        <taxon>Eukaryota</taxon>
        <taxon>Metazoa</taxon>
        <taxon>Spiralia</taxon>
        <taxon>Lophotrochozoa</taxon>
        <taxon>Mollusca</taxon>
        <taxon>Gastropoda</taxon>
        <taxon>Heterobranchia</taxon>
        <taxon>Euthyneura</taxon>
        <taxon>Panpulmonata</taxon>
        <taxon>Hygrophila</taxon>
        <taxon>Lymnaeoidea</taxon>
        <taxon>Planorbidae</taxon>
        <taxon>Biomphalaria</taxon>
    </lineage>
</organism>
<keyword evidence="1" id="KW-0245">EGF-like domain</keyword>
<evidence type="ECO:0000313" key="5">
    <source>
        <dbReference type="Proteomes" id="UP001165740"/>
    </source>
</evidence>
<gene>
    <name evidence="6" type="primary">LOC106074400</name>
</gene>
<dbReference type="InterPro" id="IPR042635">
    <property type="entry name" value="MEGF10/SREC1/2-like"/>
</dbReference>
<feature type="region of interest" description="Disordered" evidence="2">
    <location>
        <begin position="107"/>
        <end position="135"/>
    </location>
</feature>
<keyword evidence="5" id="KW-1185">Reference proteome</keyword>
<dbReference type="GO" id="GO:0005044">
    <property type="term" value="F:scavenger receptor activity"/>
    <property type="evidence" value="ECO:0007669"/>
    <property type="project" value="InterPro"/>
</dbReference>
<evidence type="ECO:0000256" key="4">
    <source>
        <dbReference type="SAM" id="SignalP"/>
    </source>
</evidence>
<protein>
    <submittedName>
        <fullName evidence="6">Uncharacterized protein LOC106074400</fullName>
    </submittedName>
</protein>
<dbReference type="RefSeq" id="XP_055873844.1">
    <property type="nucleotide sequence ID" value="XM_056017869.1"/>
</dbReference>
<name>A0A9W2ZFX5_BIOGL</name>
<dbReference type="AlphaFoldDB" id="A0A9W2ZFX5"/>
<evidence type="ECO:0000256" key="1">
    <source>
        <dbReference type="ARBA" id="ARBA00022536"/>
    </source>
</evidence>
<feature type="region of interest" description="Disordered" evidence="2">
    <location>
        <begin position="38"/>
        <end position="68"/>
    </location>
</feature>
<feature type="region of interest" description="Disordered" evidence="2">
    <location>
        <begin position="446"/>
        <end position="507"/>
    </location>
</feature>
<evidence type="ECO:0000256" key="3">
    <source>
        <dbReference type="SAM" id="Phobius"/>
    </source>
</evidence>
<keyword evidence="3" id="KW-1133">Transmembrane helix</keyword>
<dbReference type="PROSITE" id="PS50092">
    <property type="entry name" value="TSP1"/>
    <property type="match status" value="1"/>
</dbReference>
<feature type="chain" id="PRO_5040917615" evidence="4">
    <location>
        <begin position="19"/>
        <end position="507"/>
    </location>
</feature>
<keyword evidence="3" id="KW-0472">Membrane</keyword>
<dbReference type="PANTHER" id="PTHR24043">
    <property type="entry name" value="SCAVENGER RECEPTOR CLASS F"/>
    <property type="match status" value="1"/>
</dbReference>
<dbReference type="PANTHER" id="PTHR24043:SF8">
    <property type="entry name" value="EGF-LIKE DOMAIN-CONTAINING PROTEIN"/>
    <property type="match status" value="1"/>
</dbReference>
<accession>A0A9W2ZFX5</accession>
<feature type="compositionally biased region" description="Low complexity" evidence="2">
    <location>
        <begin position="47"/>
        <end position="62"/>
    </location>
</feature>
<feature type="compositionally biased region" description="Polar residues" evidence="2">
    <location>
        <begin position="446"/>
        <end position="457"/>
    </location>
</feature>
<feature type="compositionally biased region" description="Basic and acidic residues" evidence="2">
    <location>
        <begin position="458"/>
        <end position="476"/>
    </location>
</feature>